<sequence>MPTPPTNSHTYQTPMSTPTNRPPNPSQPAPSPSSVPPTPLQTLVDFLLTSTTFSASPPSSPSSQPLCPICITTPDSPIQITLPTCTHIFDTDCLSRYILSGYNNCPFCRTEWYILPADLTIGVRHIDSDDDDDFIWTLLSVEDMDRSQPFADENGNLVFRERDEDSSSWTTDEDMTDRNDTGNSTDEPELEVTFQPRSHAEAQVLARATLSGPGSDDWSVRLRPRNGRNNRADQAFDIPNRTRDGRSRSPRRSQGDIVRGVQRGRSQESSARQLERRQAEWLRWVREDDERMLRERREARERARQLERESETGREAGRDREGQTEEERTRKWFNWSEDPSER</sequence>
<evidence type="ECO:0000313" key="5">
    <source>
        <dbReference type="Proteomes" id="UP000799779"/>
    </source>
</evidence>
<feature type="compositionally biased region" description="Basic and acidic residues" evidence="2">
    <location>
        <begin position="296"/>
        <end position="330"/>
    </location>
</feature>
<feature type="region of interest" description="Disordered" evidence="2">
    <location>
        <begin position="1"/>
        <end position="39"/>
    </location>
</feature>
<dbReference type="AlphaFoldDB" id="A0A6A5WFF9"/>
<dbReference type="Gene3D" id="3.30.40.10">
    <property type="entry name" value="Zinc/RING finger domain, C3HC4 (zinc finger)"/>
    <property type="match status" value="1"/>
</dbReference>
<feature type="region of interest" description="Disordered" evidence="2">
    <location>
        <begin position="149"/>
        <end position="188"/>
    </location>
</feature>
<dbReference type="Proteomes" id="UP000799779">
    <property type="component" value="Unassembled WGS sequence"/>
</dbReference>
<gene>
    <name evidence="4" type="ORF">P154DRAFT_563477</name>
</gene>
<keyword evidence="1" id="KW-0863">Zinc-finger</keyword>
<dbReference type="GO" id="GO:0008270">
    <property type="term" value="F:zinc ion binding"/>
    <property type="evidence" value="ECO:0007669"/>
    <property type="project" value="UniProtKB-KW"/>
</dbReference>
<reference evidence="4" key="1">
    <citation type="journal article" date="2020" name="Stud. Mycol.">
        <title>101 Dothideomycetes genomes: a test case for predicting lifestyles and emergence of pathogens.</title>
        <authorList>
            <person name="Haridas S."/>
            <person name="Albert R."/>
            <person name="Binder M."/>
            <person name="Bloem J."/>
            <person name="Labutti K."/>
            <person name="Salamov A."/>
            <person name="Andreopoulos B."/>
            <person name="Baker S."/>
            <person name="Barry K."/>
            <person name="Bills G."/>
            <person name="Bluhm B."/>
            <person name="Cannon C."/>
            <person name="Castanera R."/>
            <person name="Culley D."/>
            <person name="Daum C."/>
            <person name="Ezra D."/>
            <person name="Gonzalez J."/>
            <person name="Henrissat B."/>
            <person name="Kuo A."/>
            <person name="Liang C."/>
            <person name="Lipzen A."/>
            <person name="Lutzoni F."/>
            <person name="Magnuson J."/>
            <person name="Mondo S."/>
            <person name="Nolan M."/>
            <person name="Ohm R."/>
            <person name="Pangilinan J."/>
            <person name="Park H.-J."/>
            <person name="Ramirez L."/>
            <person name="Alfaro M."/>
            <person name="Sun H."/>
            <person name="Tritt A."/>
            <person name="Yoshinaga Y."/>
            <person name="Zwiers L.-H."/>
            <person name="Turgeon B."/>
            <person name="Goodwin S."/>
            <person name="Spatafora J."/>
            <person name="Crous P."/>
            <person name="Grigoriev I."/>
        </authorList>
    </citation>
    <scope>NUCLEOTIDE SEQUENCE</scope>
    <source>
        <strain evidence="4">CBS 123094</strain>
    </source>
</reference>
<evidence type="ECO:0000256" key="2">
    <source>
        <dbReference type="SAM" id="MobiDB-lite"/>
    </source>
</evidence>
<evidence type="ECO:0000313" key="4">
    <source>
        <dbReference type="EMBL" id="KAF2000167.1"/>
    </source>
</evidence>
<dbReference type="CDD" id="cd16448">
    <property type="entry name" value="RING-H2"/>
    <property type="match status" value="1"/>
</dbReference>
<dbReference type="InterPro" id="IPR001841">
    <property type="entry name" value="Znf_RING"/>
</dbReference>
<feature type="domain" description="RING-type" evidence="3">
    <location>
        <begin position="67"/>
        <end position="109"/>
    </location>
</feature>
<feature type="region of interest" description="Disordered" evidence="2">
    <location>
        <begin position="296"/>
        <end position="342"/>
    </location>
</feature>
<feature type="compositionally biased region" description="Pro residues" evidence="2">
    <location>
        <begin position="20"/>
        <end position="39"/>
    </location>
</feature>
<evidence type="ECO:0000259" key="3">
    <source>
        <dbReference type="PROSITE" id="PS50089"/>
    </source>
</evidence>
<feature type="compositionally biased region" description="Polar residues" evidence="2">
    <location>
        <begin position="1"/>
        <end position="12"/>
    </location>
</feature>
<dbReference type="InterPro" id="IPR013083">
    <property type="entry name" value="Znf_RING/FYVE/PHD"/>
</dbReference>
<keyword evidence="5" id="KW-1185">Reference proteome</keyword>
<proteinExistence type="predicted"/>
<dbReference type="PROSITE" id="PS50089">
    <property type="entry name" value="ZF_RING_2"/>
    <property type="match status" value="1"/>
</dbReference>
<organism evidence="4 5">
    <name type="scientific">Amniculicola lignicola CBS 123094</name>
    <dbReference type="NCBI Taxonomy" id="1392246"/>
    <lineage>
        <taxon>Eukaryota</taxon>
        <taxon>Fungi</taxon>
        <taxon>Dikarya</taxon>
        <taxon>Ascomycota</taxon>
        <taxon>Pezizomycotina</taxon>
        <taxon>Dothideomycetes</taxon>
        <taxon>Pleosporomycetidae</taxon>
        <taxon>Pleosporales</taxon>
        <taxon>Amniculicolaceae</taxon>
        <taxon>Amniculicola</taxon>
    </lineage>
</organism>
<keyword evidence="1" id="KW-0479">Metal-binding</keyword>
<dbReference type="SUPFAM" id="SSF57850">
    <property type="entry name" value="RING/U-box"/>
    <property type="match status" value="1"/>
</dbReference>
<dbReference type="EMBL" id="ML977590">
    <property type="protein sequence ID" value="KAF2000167.1"/>
    <property type="molecule type" value="Genomic_DNA"/>
</dbReference>
<keyword evidence="1" id="KW-0862">Zinc</keyword>
<feature type="region of interest" description="Disordered" evidence="2">
    <location>
        <begin position="208"/>
        <end position="272"/>
    </location>
</feature>
<protein>
    <recommendedName>
        <fullName evidence="3">RING-type domain-containing protein</fullName>
    </recommendedName>
</protein>
<dbReference type="OrthoDB" id="8062037at2759"/>
<dbReference type="Pfam" id="PF13639">
    <property type="entry name" value="zf-RING_2"/>
    <property type="match status" value="1"/>
</dbReference>
<accession>A0A6A5WFF9</accession>
<dbReference type="SMART" id="SM00184">
    <property type="entry name" value="RING"/>
    <property type="match status" value="1"/>
</dbReference>
<name>A0A6A5WFF9_9PLEO</name>
<evidence type="ECO:0000256" key="1">
    <source>
        <dbReference type="PROSITE-ProRule" id="PRU00175"/>
    </source>
</evidence>